<comment type="cofactor">
    <cofactor evidence="1">
        <name>a divalent metal cation</name>
        <dbReference type="ChEBI" id="CHEBI:60240"/>
    </cofactor>
</comment>
<gene>
    <name evidence="14" type="ORF">LUZ62_021308</name>
    <name evidence="12" type="ORF">LUZ62_056191</name>
    <name evidence="13" type="ORF">LUZ62_065025</name>
    <name evidence="11" type="ORF">LUZ62_074378</name>
</gene>
<keyword evidence="15" id="KW-1185">Reference proteome</keyword>
<evidence type="ECO:0000259" key="10">
    <source>
        <dbReference type="Pfam" id="PF26138"/>
    </source>
</evidence>
<dbReference type="EMBL" id="JAMFTS010000003">
    <property type="protein sequence ID" value="KAJ4780768.1"/>
    <property type="molecule type" value="Genomic_DNA"/>
</dbReference>
<feature type="compositionally biased region" description="Basic and acidic residues" evidence="8">
    <location>
        <begin position="365"/>
        <end position="380"/>
    </location>
</feature>
<feature type="domain" description="DDE Tnp4" evidence="9">
    <location>
        <begin position="179"/>
        <end position="341"/>
    </location>
</feature>
<name>A0AAV8DVH5_9POAL</name>
<feature type="region of interest" description="Disordered" evidence="8">
    <location>
        <begin position="361"/>
        <end position="380"/>
    </location>
</feature>
<keyword evidence="5" id="KW-0479">Metal-binding</keyword>
<dbReference type="Proteomes" id="UP001140206">
    <property type="component" value="Chromosome 3"/>
</dbReference>
<dbReference type="InterPro" id="IPR058353">
    <property type="entry name" value="DUF8040"/>
</dbReference>
<dbReference type="EMBL" id="JAMFTS010000003">
    <property type="protein sequence ID" value="KAJ4771934.1"/>
    <property type="molecule type" value="Genomic_DNA"/>
</dbReference>
<evidence type="ECO:0000256" key="6">
    <source>
        <dbReference type="ARBA" id="ARBA00022801"/>
    </source>
</evidence>
<dbReference type="EMBL" id="JAMFTS010000001">
    <property type="protein sequence ID" value="KAJ4808742.1"/>
    <property type="molecule type" value="Genomic_DNA"/>
</dbReference>
<evidence type="ECO:0000256" key="4">
    <source>
        <dbReference type="ARBA" id="ARBA00022722"/>
    </source>
</evidence>
<dbReference type="InterPro" id="IPR045249">
    <property type="entry name" value="HARBI1-like"/>
</dbReference>
<protein>
    <submittedName>
        <fullName evidence="12">Nuclease</fullName>
    </submittedName>
</protein>
<evidence type="ECO:0000313" key="13">
    <source>
        <dbReference type="EMBL" id="KAJ4780768.1"/>
    </source>
</evidence>
<comment type="similarity">
    <text evidence="3">Belongs to the HARBI1 family.</text>
</comment>
<evidence type="ECO:0000256" key="5">
    <source>
        <dbReference type="ARBA" id="ARBA00022723"/>
    </source>
</evidence>
<evidence type="ECO:0000256" key="8">
    <source>
        <dbReference type="SAM" id="MobiDB-lite"/>
    </source>
</evidence>
<keyword evidence="4" id="KW-0540">Nuclease</keyword>
<evidence type="ECO:0000256" key="2">
    <source>
        <dbReference type="ARBA" id="ARBA00004123"/>
    </source>
</evidence>
<dbReference type="GO" id="GO:0016787">
    <property type="term" value="F:hydrolase activity"/>
    <property type="evidence" value="ECO:0007669"/>
    <property type="project" value="UniProtKB-KW"/>
</dbReference>
<keyword evidence="6" id="KW-0378">Hydrolase</keyword>
<dbReference type="EMBL" id="JAMFTS010000004">
    <property type="protein sequence ID" value="KAJ4764003.1"/>
    <property type="molecule type" value="Genomic_DNA"/>
</dbReference>
<dbReference type="GO" id="GO:0004518">
    <property type="term" value="F:nuclease activity"/>
    <property type="evidence" value="ECO:0007669"/>
    <property type="project" value="UniProtKB-KW"/>
</dbReference>
<dbReference type="GO" id="GO:0005634">
    <property type="term" value="C:nucleus"/>
    <property type="evidence" value="ECO:0007669"/>
    <property type="project" value="UniProtKB-SubCell"/>
</dbReference>
<proteinExistence type="inferred from homology"/>
<dbReference type="Pfam" id="PF26138">
    <property type="entry name" value="DUF8040"/>
    <property type="match status" value="1"/>
</dbReference>
<dbReference type="PANTHER" id="PTHR22930:SF268">
    <property type="entry name" value="NUCLEASE HARBI1"/>
    <property type="match status" value="1"/>
</dbReference>
<evidence type="ECO:0000256" key="1">
    <source>
        <dbReference type="ARBA" id="ARBA00001968"/>
    </source>
</evidence>
<keyword evidence="7" id="KW-0539">Nucleus</keyword>
<dbReference type="GO" id="GO:0046872">
    <property type="term" value="F:metal ion binding"/>
    <property type="evidence" value="ECO:0007669"/>
    <property type="project" value="UniProtKB-KW"/>
</dbReference>
<dbReference type="Proteomes" id="UP001140206">
    <property type="component" value="Chromosome 1"/>
</dbReference>
<evidence type="ECO:0000313" key="15">
    <source>
        <dbReference type="Proteomes" id="UP001140206"/>
    </source>
</evidence>
<comment type="subcellular location">
    <subcellularLocation>
        <location evidence="2">Nucleus</location>
    </subcellularLocation>
</comment>
<evidence type="ECO:0000313" key="11">
    <source>
        <dbReference type="EMBL" id="KAJ4764003.1"/>
    </source>
</evidence>
<feature type="domain" description="DUF8040" evidence="10">
    <location>
        <begin position="54"/>
        <end position="142"/>
    </location>
</feature>
<accession>A0AAV8DVH5</accession>
<dbReference type="PANTHER" id="PTHR22930">
    <property type="match status" value="1"/>
</dbReference>
<dbReference type="Proteomes" id="UP001140206">
    <property type="component" value="Chromosome 4"/>
</dbReference>
<sequence length="399" mass="46354">MTSSNDLEWEGILTHHLHLMQLLRVLLTVLYWLVLEQRADNRISLQVREQRDITRQELLGQLLYGNRTREIIRMGPLAFLDLCRKLVIEGGLKPTRNASIEEQVAKFLYILGHNVRNRSICFFFRRSGESNCRHFHNVLNSLILLEATYFQQPDGSHIPVEISSDSKFFPYFKDCIGAIDGTHVRAKVSPKDAPRFRGRKEYPTQNILAACGFDLKFMYVLAGWEGTASDSKILKNALSRSNRLIIPEGKYYLVDAGFMTKSSLLTPYRRTRYHLKEYSRTNPPRNYRELFNLRHASARNVIERAFGVVKKRFPIMGSSNQPHYSVKVQKKIIVACCLLHNYLIEKDPDRQLIDQVDAEIASRTNEPEHDVRGDDNQDRIRGEQLRDNIAVAMWRDYNN</sequence>
<reference evidence="12" key="1">
    <citation type="submission" date="2022-08" db="EMBL/GenBank/DDBJ databases">
        <authorList>
            <person name="Marques A."/>
        </authorList>
    </citation>
    <scope>NUCLEOTIDE SEQUENCE</scope>
    <source>
        <strain evidence="12">RhyPub2mFocal</strain>
        <tissue evidence="12">Leaves</tissue>
    </source>
</reference>
<comment type="caution">
    <text evidence="12">The sequence shown here is derived from an EMBL/GenBank/DDBJ whole genome shotgun (WGS) entry which is preliminary data.</text>
</comment>
<evidence type="ECO:0000256" key="7">
    <source>
        <dbReference type="ARBA" id="ARBA00023242"/>
    </source>
</evidence>
<dbReference type="AlphaFoldDB" id="A0AAV8DVH5"/>
<evidence type="ECO:0000313" key="14">
    <source>
        <dbReference type="EMBL" id="KAJ4808742.1"/>
    </source>
</evidence>
<evidence type="ECO:0000259" key="9">
    <source>
        <dbReference type="Pfam" id="PF13359"/>
    </source>
</evidence>
<evidence type="ECO:0000313" key="12">
    <source>
        <dbReference type="EMBL" id="KAJ4771934.1"/>
    </source>
</evidence>
<dbReference type="Pfam" id="PF13359">
    <property type="entry name" value="DDE_Tnp_4"/>
    <property type="match status" value="1"/>
</dbReference>
<evidence type="ECO:0000256" key="3">
    <source>
        <dbReference type="ARBA" id="ARBA00006958"/>
    </source>
</evidence>
<dbReference type="InterPro" id="IPR027806">
    <property type="entry name" value="HARBI1_dom"/>
</dbReference>
<organism evidence="12 15">
    <name type="scientific">Rhynchospora pubera</name>
    <dbReference type="NCBI Taxonomy" id="906938"/>
    <lineage>
        <taxon>Eukaryota</taxon>
        <taxon>Viridiplantae</taxon>
        <taxon>Streptophyta</taxon>
        <taxon>Embryophyta</taxon>
        <taxon>Tracheophyta</taxon>
        <taxon>Spermatophyta</taxon>
        <taxon>Magnoliopsida</taxon>
        <taxon>Liliopsida</taxon>
        <taxon>Poales</taxon>
        <taxon>Cyperaceae</taxon>
        <taxon>Cyperoideae</taxon>
        <taxon>Rhynchosporeae</taxon>
        <taxon>Rhynchospora</taxon>
    </lineage>
</organism>